<evidence type="ECO:0000256" key="1">
    <source>
        <dbReference type="ARBA" id="ARBA00000085"/>
    </source>
</evidence>
<evidence type="ECO:0000259" key="15">
    <source>
        <dbReference type="PROSITE" id="PS50109"/>
    </source>
</evidence>
<keyword evidence="6" id="KW-0808">Transferase</keyword>
<keyword evidence="11 14" id="KW-1133">Transmembrane helix</keyword>
<feature type="transmembrane region" description="Helical" evidence="14">
    <location>
        <begin position="20"/>
        <end position="40"/>
    </location>
</feature>
<dbReference type="Pfam" id="PF00512">
    <property type="entry name" value="HisKA"/>
    <property type="match status" value="1"/>
</dbReference>
<dbReference type="Gene3D" id="1.10.287.130">
    <property type="match status" value="1"/>
</dbReference>
<keyword evidence="4" id="KW-1003">Cell membrane</keyword>
<organism evidence="16 17">
    <name type="scientific">Paraclostridium ghonii</name>
    <dbReference type="NCBI Taxonomy" id="29358"/>
    <lineage>
        <taxon>Bacteria</taxon>
        <taxon>Bacillati</taxon>
        <taxon>Bacillota</taxon>
        <taxon>Clostridia</taxon>
        <taxon>Peptostreptococcales</taxon>
        <taxon>Peptostreptococcaceae</taxon>
        <taxon>Paraclostridium</taxon>
    </lineage>
</organism>
<accession>A0ABU0MX18</accession>
<dbReference type="PANTHER" id="PTHR45528:SF1">
    <property type="entry name" value="SENSOR HISTIDINE KINASE CPXA"/>
    <property type="match status" value="1"/>
</dbReference>
<dbReference type="InterPro" id="IPR050398">
    <property type="entry name" value="HssS/ArlS-like"/>
</dbReference>
<feature type="domain" description="Histidine kinase" evidence="15">
    <location>
        <begin position="154"/>
        <end position="371"/>
    </location>
</feature>
<dbReference type="PANTHER" id="PTHR45528">
    <property type="entry name" value="SENSOR HISTIDINE KINASE CPXA"/>
    <property type="match status" value="1"/>
</dbReference>
<comment type="catalytic activity">
    <reaction evidence="1">
        <text>ATP + protein L-histidine = ADP + protein N-phospho-L-histidine.</text>
        <dbReference type="EC" id="2.7.13.3"/>
    </reaction>
</comment>
<comment type="subcellular location">
    <subcellularLocation>
        <location evidence="2">Cell membrane</location>
        <topology evidence="2">Multi-pass membrane protein</topology>
    </subcellularLocation>
</comment>
<keyword evidence="9 16" id="KW-0418">Kinase</keyword>
<dbReference type="Gene3D" id="3.30.565.10">
    <property type="entry name" value="Histidine kinase-like ATPase, C-terminal domain"/>
    <property type="match status" value="1"/>
</dbReference>
<reference evidence="16 17" key="1">
    <citation type="submission" date="2023-07" db="EMBL/GenBank/DDBJ databases">
        <title>Genomic Encyclopedia of Type Strains, Phase IV (KMG-IV): sequencing the most valuable type-strain genomes for metagenomic binning, comparative biology and taxonomic classification.</title>
        <authorList>
            <person name="Goeker M."/>
        </authorList>
    </citation>
    <scope>NUCLEOTIDE SEQUENCE [LARGE SCALE GENOMIC DNA]</scope>
    <source>
        <strain evidence="16 17">DSM 15049</strain>
    </source>
</reference>
<evidence type="ECO:0000256" key="9">
    <source>
        <dbReference type="ARBA" id="ARBA00022777"/>
    </source>
</evidence>
<dbReference type="PROSITE" id="PS50109">
    <property type="entry name" value="HIS_KIN"/>
    <property type="match status" value="1"/>
</dbReference>
<evidence type="ECO:0000256" key="3">
    <source>
        <dbReference type="ARBA" id="ARBA00012438"/>
    </source>
</evidence>
<keyword evidence="8" id="KW-0547">Nucleotide-binding</keyword>
<keyword evidence="10" id="KW-0067">ATP-binding</keyword>
<dbReference type="PRINTS" id="PR00344">
    <property type="entry name" value="BCTRLSENSOR"/>
</dbReference>
<dbReference type="InterPro" id="IPR003661">
    <property type="entry name" value="HisK_dim/P_dom"/>
</dbReference>
<evidence type="ECO:0000256" key="7">
    <source>
        <dbReference type="ARBA" id="ARBA00022692"/>
    </source>
</evidence>
<dbReference type="InterPro" id="IPR036890">
    <property type="entry name" value="HATPase_C_sf"/>
</dbReference>
<dbReference type="CDD" id="cd00082">
    <property type="entry name" value="HisKA"/>
    <property type="match status" value="1"/>
</dbReference>
<evidence type="ECO:0000256" key="2">
    <source>
        <dbReference type="ARBA" id="ARBA00004651"/>
    </source>
</evidence>
<feature type="transmembrane region" description="Helical" evidence="14">
    <location>
        <begin position="67"/>
        <end position="86"/>
    </location>
</feature>
<dbReference type="RefSeq" id="WP_307502645.1">
    <property type="nucleotide sequence ID" value="NZ_BAAACE010000029.1"/>
</dbReference>
<dbReference type="InterPro" id="IPR036097">
    <property type="entry name" value="HisK_dim/P_sf"/>
</dbReference>
<gene>
    <name evidence="16" type="ORF">QOZ92_000555</name>
</gene>
<evidence type="ECO:0000256" key="11">
    <source>
        <dbReference type="ARBA" id="ARBA00022989"/>
    </source>
</evidence>
<keyword evidence="7 14" id="KW-0812">Transmembrane</keyword>
<proteinExistence type="predicted"/>
<sequence>MKDSTKYIINIYKSIFIELIYVLISFTISSILCTILYTIWSALQNKESVFWIVHLLRSIRNSRFGNLLYYMTPVILTVLIYIKITYKRYKKIAILMESIESMANGDLEKNIENIDSNNIFGEVYNNINRIIERLKNITLEERKAQQTKTDLITNVSHDLRTPLTSIIGYLNLIEDDKYKDEVHLKYYTKIAYEKSKDLNVLINDLFELTKLQNKSLPLNKTDINLVELISQVITYLDGQLKNVNMKIRVNFSNDKLMINADSNKLVRVFENIISNATKYGNEGKYIDIITKKENDSAVVEIINYGETIPHSDIPFIFDRFYRVEKSRNKNSGGSGLGLAIAKNIIEIHDGNILAESNNSKTTFKISLPINKNL</sequence>
<dbReference type="EC" id="2.7.13.3" evidence="3"/>
<keyword evidence="13 14" id="KW-0472">Membrane</keyword>
<dbReference type="Proteomes" id="UP001232584">
    <property type="component" value="Unassembled WGS sequence"/>
</dbReference>
<evidence type="ECO:0000313" key="16">
    <source>
        <dbReference type="EMBL" id="MDQ0555442.1"/>
    </source>
</evidence>
<evidence type="ECO:0000256" key="6">
    <source>
        <dbReference type="ARBA" id="ARBA00022679"/>
    </source>
</evidence>
<dbReference type="SUPFAM" id="SSF55874">
    <property type="entry name" value="ATPase domain of HSP90 chaperone/DNA topoisomerase II/histidine kinase"/>
    <property type="match status" value="1"/>
</dbReference>
<dbReference type="InterPro" id="IPR003594">
    <property type="entry name" value="HATPase_dom"/>
</dbReference>
<evidence type="ECO:0000256" key="8">
    <source>
        <dbReference type="ARBA" id="ARBA00022741"/>
    </source>
</evidence>
<keyword evidence="12" id="KW-0902">Two-component regulatory system</keyword>
<dbReference type="SUPFAM" id="SSF47384">
    <property type="entry name" value="Homodimeric domain of signal transducing histidine kinase"/>
    <property type="match status" value="1"/>
</dbReference>
<dbReference type="Pfam" id="PF02518">
    <property type="entry name" value="HATPase_c"/>
    <property type="match status" value="1"/>
</dbReference>
<evidence type="ECO:0000256" key="5">
    <source>
        <dbReference type="ARBA" id="ARBA00022553"/>
    </source>
</evidence>
<dbReference type="SMART" id="SM00387">
    <property type="entry name" value="HATPase_c"/>
    <property type="match status" value="1"/>
</dbReference>
<keyword evidence="5" id="KW-0597">Phosphoprotein</keyword>
<evidence type="ECO:0000256" key="13">
    <source>
        <dbReference type="ARBA" id="ARBA00023136"/>
    </source>
</evidence>
<dbReference type="EMBL" id="JAUSWG010000002">
    <property type="protein sequence ID" value="MDQ0555442.1"/>
    <property type="molecule type" value="Genomic_DNA"/>
</dbReference>
<evidence type="ECO:0000256" key="14">
    <source>
        <dbReference type="SAM" id="Phobius"/>
    </source>
</evidence>
<name>A0ABU0MX18_9FIRM</name>
<protein>
    <recommendedName>
        <fullName evidence="3">histidine kinase</fullName>
        <ecNumber evidence="3">2.7.13.3</ecNumber>
    </recommendedName>
</protein>
<evidence type="ECO:0000256" key="12">
    <source>
        <dbReference type="ARBA" id="ARBA00023012"/>
    </source>
</evidence>
<dbReference type="Gene3D" id="6.10.340.10">
    <property type="match status" value="1"/>
</dbReference>
<evidence type="ECO:0000256" key="4">
    <source>
        <dbReference type="ARBA" id="ARBA00022475"/>
    </source>
</evidence>
<dbReference type="InterPro" id="IPR004358">
    <property type="entry name" value="Sig_transdc_His_kin-like_C"/>
</dbReference>
<comment type="caution">
    <text evidence="16">The sequence shown here is derived from an EMBL/GenBank/DDBJ whole genome shotgun (WGS) entry which is preliminary data.</text>
</comment>
<evidence type="ECO:0000256" key="10">
    <source>
        <dbReference type="ARBA" id="ARBA00022840"/>
    </source>
</evidence>
<dbReference type="SMART" id="SM00388">
    <property type="entry name" value="HisKA"/>
    <property type="match status" value="1"/>
</dbReference>
<evidence type="ECO:0000313" key="17">
    <source>
        <dbReference type="Proteomes" id="UP001232584"/>
    </source>
</evidence>
<dbReference type="GO" id="GO:0016301">
    <property type="term" value="F:kinase activity"/>
    <property type="evidence" value="ECO:0007669"/>
    <property type="project" value="UniProtKB-KW"/>
</dbReference>
<dbReference type="InterPro" id="IPR005467">
    <property type="entry name" value="His_kinase_dom"/>
</dbReference>
<keyword evidence="17" id="KW-1185">Reference proteome</keyword>